<gene>
    <name evidence="2" type="ORF">CLV59_109202</name>
</gene>
<evidence type="ECO:0000313" key="3">
    <source>
        <dbReference type="Proteomes" id="UP000249819"/>
    </source>
</evidence>
<proteinExistence type="predicted"/>
<sequence length="316" mass="35634">MKKIALSIACCLLFGLMVQAQDNNWMKSEREAAAKKLKKKDDKDTIPDGWKKGMNLNVNINQGSLSNWAAGGDNFSLSLGSTIFAWANYKKGRREWSNVADLAYGYINTTSLGGRKSDDRIDLTTKYGYDIGRNWYVSGLVNLRTQFTDGYQYPPDTTPVFSSTFFAPAYTLLSPGFDYRPNKEFSLFLSPVTARFVIVMNRFLSQQGAYGVDTGKHMKYEMGAYLSANYIKTIGKNITYKGRLDLFSNYMHNPQNIIVYNTNALELKVNKWISAVLTLDMIYDDNVKVFENKETGVLGPRLQIKQVIGVGFAAKF</sequence>
<dbReference type="Proteomes" id="UP000249819">
    <property type="component" value="Unassembled WGS sequence"/>
</dbReference>
<dbReference type="OrthoDB" id="1495718at2"/>
<organism evidence="2 3">
    <name type="scientific">Chitinophaga dinghuensis</name>
    <dbReference type="NCBI Taxonomy" id="1539050"/>
    <lineage>
        <taxon>Bacteria</taxon>
        <taxon>Pseudomonadati</taxon>
        <taxon>Bacteroidota</taxon>
        <taxon>Chitinophagia</taxon>
        <taxon>Chitinophagales</taxon>
        <taxon>Chitinophagaceae</taxon>
        <taxon>Chitinophaga</taxon>
    </lineage>
</organism>
<accession>A0A327VPW0</accession>
<dbReference type="RefSeq" id="WP_111594742.1">
    <property type="nucleotide sequence ID" value="NZ_QLMA01000009.1"/>
</dbReference>
<comment type="caution">
    <text evidence="2">The sequence shown here is derived from an EMBL/GenBank/DDBJ whole genome shotgun (WGS) entry which is preliminary data.</text>
</comment>
<dbReference type="Pfam" id="PF11276">
    <property type="entry name" value="DUF3078"/>
    <property type="match status" value="1"/>
</dbReference>
<dbReference type="AlphaFoldDB" id="A0A327VPW0"/>
<dbReference type="InterPro" id="IPR021428">
    <property type="entry name" value="DUF3078"/>
</dbReference>
<feature type="chain" id="PRO_5016411630" evidence="1">
    <location>
        <begin position="21"/>
        <end position="316"/>
    </location>
</feature>
<evidence type="ECO:0000313" key="2">
    <source>
        <dbReference type="EMBL" id="RAJ75588.1"/>
    </source>
</evidence>
<keyword evidence="1" id="KW-0732">Signal</keyword>
<dbReference type="EMBL" id="QLMA01000009">
    <property type="protein sequence ID" value="RAJ75588.1"/>
    <property type="molecule type" value="Genomic_DNA"/>
</dbReference>
<feature type="signal peptide" evidence="1">
    <location>
        <begin position="1"/>
        <end position="20"/>
    </location>
</feature>
<reference evidence="2 3" key="1">
    <citation type="submission" date="2018-06" db="EMBL/GenBank/DDBJ databases">
        <title>Genomic Encyclopedia of Archaeal and Bacterial Type Strains, Phase II (KMG-II): from individual species to whole genera.</title>
        <authorList>
            <person name="Goeker M."/>
        </authorList>
    </citation>
    <scope>NUCLEOTIDE SEQUENCE [LARGE SCALE GENOMIC DNA]</scope>
    <source>
        <strain evidence="2 3">DSM 29821</strain>
    </source>
</reference>
<evidence type="ECO:0000256" key="1">
    <source>
        <dbReference type="SAM" id="SignalP"/>
    </source>
</evidence>
<name>A0A327VPW0_9BACT</name>
<protein>
    <submittedName>
        <fullName evidence="2">Uncharacterized protein DUF481</fullName>
    </submittedName>
</protein>
<keyword evidence="3" id="KW-1185">Reference proteome</keyword>